<organism evidence="1 2">
    <name type="scientific">Streptomyces mirabilis</name>
    <dbReference type="NCBI Taxonomy" id="68239"/>
    <lineage>
        <taxon>Bacteria</taxon>
        <taxon>Bacillati</taxon>
        <taxon>Actinomycetota</taxon>
        <taxon>Actinomycetes</taxon>
        <taxon>Kitasatosporales</taxon>
        <taxon>Streptomycetaceae</taxon>
        <taxon>Streptomyces</taxon>
    </lineage>
</organism>
<dbReference type="Proteomes" id="UP000181942">
    <property type="component" value="Unassembled WGS sequence"/>
</dbReference>
<gene>
    <name evidence="1" type="ORF">SAMN02787118_111153</name>
</gene>
<evidence type="ECO:0000313" key="2">
    <source>
        <dbReference type="Proteomes" id="UP000181942"/>
    </source>
</evidence>
<dbReference type="RefSeq" id="WP_177324155.1">
    <property type="nucleotide sequence ID" value="NZ_FONR01000011.1"/>
</dbReference>
<evidence type="ECO:0000313" key="1">
    <source>
        <dbReference type="EMBL" id="SFF73133.1"/>
    </source>
</evidence>
<sequence>MAGQFDPQDMVDRMDSVIGAEDGTYRNMWPPAIEDLVKQAQEGAWTRKI</sequence>
<protein>
    <submittedName>
        <fullName evidence="1">Uncharacterized protein</fullName>
    </submittedName>
</protein>
<name>A0A1I2L2R4_9ACTN</name>
<reference evidence="1 2" key="1">
    <citation type="submission" date="2016-10" db="EMBL/GenBank/DDBJ databases">
        <authorList>
            <person name="de Groot N.N."/>
        </authorList>
    </citation>
    <scope>NUCLEOTIDE SEQUENCE [LARGE SCALE GENOMIC DNA]</scope>
    <source>
        <strain evidence="1 2">OK461</strain>
    </source>
</reference>
<dbReference type="AlphaFoldDB" id="A0A1I2L2R4"/>
<proteinExistence type="predicted"/>
<accession>A0A1I2L2R4</accession>
<dbReference type="EMBL" id="FONR01000011">
    <property type="protein sequence ID" value="SFF73133.1"/>
    <property type="molecule type" value="Genomic_DNA"/>
</dbReference>